<gene>
    <name evidence="2" type="ORF">AB0L16_17420</name>
</gene>
<accession>A0ABV3JZB5</accession>
<proteinExistence type="predicted"/>
<feature type="region of interest" description="Disordered" evidence="1">
    <location>
        <begin position="1"/>
        <end position="24"/>
    </location>
</feature>
<protein>
    <submittedName>
        <fullName evidence="2">Uncharacterized protein</fullName>
    </submittedName>
</protein>
<feature type="compositionally biased region" description="Polar residues" evidence="1">
    <location>
        <begin position="13"/>
        <end position="22"/>
    </location>
</feature>
<dbReference type="EMBL" id="JBFAUK010000012">
    <property type="protein sequence ID" value="MEV5508236.1"/>
    <property type="molecule type" value="Genomic_DNA"/>
</dbReference>
<reference evidence="2 3" key="1">
    <citation type="submission" date="2024-06" db="EMBL/GenBank/DDBJ databases">
        <title>The Natural Products Discovery Center: Release of the First 8490 Sequenced Strains for Exploring Actinobacteria Biosynthetic Diversity.</title>
        <authorList>
            <person name="Kalkreuter E."/>
            <person name="Kautsar S.A."/>
            <person name="Yang D."/>
            <person name="Bader C.D."/>
            <person name="Teijaro C.N."/>
            <person name="Fluegel L."/>
            <person name="Davis C.M."/>
            <person name="Simpson J.R."/>
            <person name="Lauterbach L."/>
            <person name="Steele A.D."/>
            <person name="Gui C."/>
            <person name="Meng S."/>
            <person name="Li G."/>
            <person name="Viehrig K."/>
            <person name="Ye F."/>
            <person name="Su P."/>
            <person name="Kiefer A.F."/>
            <person name="Nichols A."/>
            <person name="Cepeda A.J."/>
            <person name="Yan W."/>
            <person name="Fan B."/>
            <person name="Jiang Y."/>
            <person name="Adhikari A."/>
            <person name="Zheng C.-J."/>
            <person name="Schuster L."/>
            <person name="Cowan T.M."/>
            <person name="Smanski M.J."/>
            <person name="Chevrette M.G."/>
            <person name="De Carvalho L.P.S."/>
            <person name="Shen B."/>
        </authorList>
    </citation>
    <scope>NUCLEOTIDE SEQUENCE [LARGE SCALE GENOMIC DNA]</scope>
    <source>
        <strain evidence="2 3">NPDC052347</strain>
    </source>
</reference>
<dbReference type="Proteomes" id="UP001552594">
    <property type="component" value="Unassembled WGS sequence"/>
</dbReference>
<evidence type="ECO:0000313" key="2">
    <source>
        <dbReference type="EMBL" id="MEV5508236.1"/>
    </source>
</evidence>
<evidence type="ECO:0000256" key="1">
    <source>
        <dbReference type="SAM" id="MobiDB-lite"/>
    </source>
</evidence>
<comment type="caution">
    <text evidence="2">The sequence shown here is derived from an EMBL/GenBank/DDBJ whole genome shotgun (WGS) entry which is preliminary data.</text>
</comment>
<keyword evidence="3" id="KW-1185">Reference proteome</keyword>
<dbReference type="RefSeq" id="WP_153068653.1">
    <property type="nucleotide sequence ID" value="NZ_JBFAUK010000012.1"/>
</dbReference>
<name>A0ABV3JZB5_STRON</name>
<evidence type="ECO:0000313" key="3">
    <source>
        <dbReference type="Proteomes" id="UP001552594"/>
    </source>
</evidence>
<sequence>MSSANRAQHARTNRQVTPSSSRGAGHLADLVTFTAQSGGVVWLGRTKTGDVAAIVVTSGMAGAKA</sequence>
<organism evidence="2 3">
    <name type="scientific">Streptomyces orinoci</name>
    <name type="common">Streptoverticillium orinoci</name>
    <dbReference type="NCBI Taxonomy" id="67339"/>
    <lineage>
        <taxon>Bacteria</taxon>
        <taxon>Bacillati</taxon>
        <taxon>Actinomycetota</taxon>
        <taxon>Actinomycetes</taxon>
        <taxon>Kitasatosporales</taxon>
        <taxon>Streptomycetaceae</taxon>
        <taxon>Streptomyces</taxon>
    </lineage>
</organism>